<proteinExistence type="predicted"/>
<feature type="non-terminal residue" evidence="1">
    <location>
        <position position="1"/>
    </location>
</feature>
<name>A0A9P0H7L8_NEZVI</name>
<evidence type="ECO:0000313" key="2">
    <source>
        <dbReference type="Proteomes" id="UP001152798"/>
    </source>
</evidence>
<dbReference type="EMBL" id="OV725079">
    <property type="protein sequence ID" value="CAH1396922.1"/>
    <property type="molecule type" value="Genomic_DNA"/>
</dbReference>
<protein>
    <submittedName>
        <fullName evidence="1">Uncharacterized protein</fullName>
    </submittedName>
</protein>
<dbReference type="Proteomes" id="UP001152798">
    <property type="component" value="Chromosome 3"/>
</dbReference>
<keyword evidence="2" id="KW-1185">Reference proteome</keyword>
<reference evidence="1" key="1">
    <citation type="submission" date="2022-01" db="EMBL/GenBank/DDBJ databases">
        <authorList>
            <person name="King R."/>
        </authorList>
    </citation>
    <scope>NUCLEOTIDE SEQUENCE</scope>
</reference>
<organism evidence="1 2">
    <name type="scientific">Nezara viridula</name>
    <name type="common">Southern green stink bug</name>
    <name type="synonym">Cimex viridulus</name>
    <dbReference type="NCBI Taxonomy" id="85310"/>
    <lineage>
        <taxon>Eukaryota</taxon>
        <taxon>Metazoa</taxon>
        <taxon>Ecdysozoa</taxon>
        <taxon>Arthropoda</taxon>
        <taxon>Hexapoda</taxon>
        <taxon>Insecta</taxon>
        <taxon>Pterygota</taxon>
        <taxon>Neoptera</taxon>
        <taxon>Paraneoptera</taxon>
        <taxon>Hemiptera</taxon>
        <taxon>Heteroptera</taxon>
        <taxon>Panheteroptera</taxon>
        <taxon>Pentatomomorpha</taxon>
        <taxon>Pentatomoidea</taxon>
        <taxon>Pentatomidae</taxon>
        <taxon>Pentatominae</taxon>
        <taxon>Nezara</taxon>
    </lineage>
</organism>
<gene>
    <name evidence="1" type="ORF">NEZAVI_LOCUS6879</name>
</gene>
<accession>A0A9P0H7L8</accession>
<sequence length="100" mass="11481">VASRSTNHPNSKLLEHLKRIDGSDGDTTCKHCYLSRSKHQSNKLLMREVANSLRNIQHLSTECLFSKQASIEVLRVFERLRAGELNTKLLERLVSSWVYS</sequence>
<dbReference type="AlphaFoldDB" id="A0A9P0H7L8"/>
<evidence type="ECO:0000313" key="1">
    <source>
        <dbReference type="EMBL" id="CAH1396922.1"/>
    </source>
</evidence>